<dbReference type="Proteomes" id="UP000825002">
    <property type="component" value="Unassembled WGS sequence"/>
</dbReference>
<feature type="non-terminal residue" evidence="3">
    <location>
        <position position="1"/>
    </location>
</feature>
<feature type="compositionally biased region" description="Polar residues" evidence="1">
    <location>
        <begin position="17"/>
        <end position="29"/>
    </location>
</feature>
<comment type="caution">
    <text evidence="3">The sequence shown here is derived from an EMBL/GenBank/DDBJ whole genome shotgun (WGS) entry which is preliminary data.</text>
</comment>
<feature type="non-terminal residue" evidence="3">
    <location>
        <position position="409"/>
    </location>
</feature>
<feature type="transmembrane region" description="Helical" evidence="2">
    <location>
        <begin position="92"/>
        <end position="113"/>
    </location>
</feature>
<keyword evidence="2" id="KW-0812">Transmembrane</keyword>
<keyword evidence="2" id="KW-0472">Membrane</keyword>
<gene>
    <name evidence="3" type="ORF">GZH46_01725</name>
</gene>
<feature type="compositionally biased region" description="Polar residues" evidence="1">
    <location>
        <begin position="143"/>
        <end position="153"/>
    </location>
</feature>
<evidence type="ECO:0000256" key="2">
    <source>
        <dbReference type="SAM" id="Phobius"/>
    </source>
</evidence>
<proteinExistence type="predicted"/>
<name>A0ABQ7S926_9ACAR</name>
<sequence length="409" mass="44887">EKEEEKKKNQPARDTAYPTQLSNTSNTMPQGKLKTKIKIPDSIKRKSQHRIQASKSRVEKKRPKKPKKSSRDVLQAEVEKEIRKNIESDARIMARCSCLMIVVLVAVVALSFANPSVSRPTEYDGPKSLEELRADLWLDEPSPSGNTNTNTKTGMIEREEQTDNANNNKSSDTFEDKIRMISLNNPEYRVMGPNKTEVHMSDDVGSRIMVALLNMQEEASDLLKQVSGTVESGFNEFKDSAAKVAQSLEDMLSQRSSTAAKVSSGNKAQPTVVKSSQYDLYTTDGRSVKSPEALSMDEGAMAAPDDADEPKSGFKKFLDSVGLTDENQKKAEDALVKAGSATSDALSKATSATGDALSKAGTAIGDTITKDIPDTYKRSTVIEEEPKDTLHYTCITRFSQSSFASVYEC</sequence>
<feature type="region of interest" description="Disordered" evidence="1">
    <location>
        <begin position="1"/>
        <end position="75"/>
    </location>
</feature>
<reference evidence="3 4" key="1">
    <citation type="submission" date="2020-10" db="EMBL/GenBank/DDBJ databases">
        <authorList>
            <person name="Klimov P.B."/>
            <person name="Dyachkov S.M."/>
            <person name="Chetverikov P.E."/>
        </authorList>
    </citation>
    <scope>NUCLEOTIDE SEQUENCE [LARGE SCALE GENOMIC DNA]</scope>
    <source>
        <strain evidence="3">BMOC 18-1129-001#AD2665</strain>
        <tissue evidence="3">Entire mites</tissue>
    </source>
</reference>
<keyword evidence="2" id="KW-1133">Transmembrane helix</keyword>
<evidence type="ECO:0000256" key="1">
    <source>
        <dbReference type="SAM" id="MobiDB-lite"/>
    </source>
</evidence>
<organism evidence="3 4">
    <name type="scientific">Fragariocoptes setiger</name>
    <dbReference type="NCBI Taxonomy" id="1670756"/>
    <lineage>
        <taxon>Eukaryota</taxon>
        <taxon>Metazoa</taxon>
        <taxon>Ecdysozoa</taxon>
        <taxon>Arthropoda</taxon>
        <taxon>Chelicerata</taxon>
        <taxon>Arachnida</taxon>
        <taxon>Acari</taxon>
        <taxon>Acariformes</taxon>
        <taxon>Trombidiformes</taxon>
        <taxon>Prostigmata</taxon>
        <taxon>Eupodina</taxon>
        <taxon>Eriophyoidea</taxon>
        <taxon>Phytoptidae</taxon>
        <taxon>Fragariocoptes</taxon>
    </lineage>
</organism>
<feature type="compositionally biased region" description="Basic residues" evidence="1">
    <location>
        <begin position="58"/>
        <end position="68"/>
    </location>
</feature>
<keyword evidence="4" id="KW-1185">Reference proteome</keyword>
<accession>A0ABQ7S926</accession>
<feature type="region of interest" description="Disordered" evidence="1">
    <location>
        <begin position="138"/>
        <end position="173"/>
    </location>
</feature>
<evidence type="ECO:0000313" key="4">
    <source>
        <dbReference type="Proteomes" id="UP000825002"/>
    </source>
</evidence>
<protein>
    <submittedName>
        <fullName evidence="3">Uncharacterized protein</fullName>
    </submittedName>
</protein>
<dbReference type="EMBL" id="JAIFTH010000354">
    <property type="protein sequence ID" value="KAG9509745.1"/>
    <property type="molecule type" value="Genomic_DNA"/>
</dbReference>
<evidence type="ECO:0000313" key="3">
    <source>
        <dbReference type="EMBL" id="KAG9509745.1"/>
    </source>
</evidence>